<evidence type="ECO:0000313" key="1">
    <source>
        <dbReference type="EMBL" id="GAK30794.1"/>
    </source>
</evidence>
<evidence type="ECO:0000313" key="2">
    <source>
        <dbReference type="Proteomes" id="UP000030643"/>
    </source>
</evidence>
<protein>
    <recommendedName>
        <fullName evidence="3">Transposase</fullName>
    </recommendedName>
</protein>
<dbReference type="GO" id="GO:0043565">
    <property type="term" value="F:sequence-specific DNA binding"/>
    <property type="evidence" value="ECO:0007669"/>
    <property type="project" value="InterPro"/>
</dbReference>
<dbReference type="InterPro" id="IPR052057">
    <property type="entry name" value="IS150/IS1296_orfA-like"/>
</dbReference>
<dbReference type="InterPro" id="IPR010921">
    <property type="entry name" value="Trp_repressor/repl_initiator"/>
</dbReference>
<dbReference type="SUPFAM" id="SSF46689">
    <property type="entry name" value="Homeodomain-like"/>
    <property type="match status" value="1"/>
</dbReference>
<gene>
    <name evidence="1" type="ORF">WOSG25_050660</name>
</gene>
<organism evidence="1 2">
    <name type="scientific">Weissella oryzae (strain DSM 25784 / JCM 18191 / LMG 30913 / SG25)</name>
    <dbReference type="NCBI Taxonomy" id="1329250"/>
    <lineage>
        <taxon>Bacteria</taxon>
        <taxon>Bacillati</taxon>
        <taxon>Bacillota</taxon>
        <taxon>Bacilli</taxon>
        <taxon>Lactobacillales</taxon>
        <taxon>Lactobacillaceae</taxon>
        <taxon>Weissella</taxon>
    </lineage>
</organism>
<dbReference type="OrthoDB" id="2147906at2"/>
<dbReference type="eggNOG" id="COG2963">
    <property type="taxonomic scope" value="Bacteria"/>
</dbReference>
<dbReference type="STRING" id="1329250.WOSG25_050660"/>
<name>A0A069CTL8_WEIOS</name>
<dbReference type="InterPro" id="IPR009057">
    <property type="entry name" value="Homeodomain-like_sf"/>
</dbReference>
<dbReference type="EMBL" id="DF820488">
    <property type="protein sequence ID" value="GAK30794.1"/>
    <property type="molecule type" value="Genomic_DNA"/>
</dbReference>
<proteinExistence type="predicted"/>
<evidence type="ECO:0008006" key="3">
    <source>
        <dbReference type="Google" id="ProtNLM"/>
    </source>
</evidence>
<keyword evidence="2" id="KW-1185">Reference proteome</keyword>
<dbReference type="SUPFAM" id="SSF48295">
    <property type="entry name" value="TrpR-like"/>
    <property type="match status" value="1"/>
</dbReference>
<dbReference type="AlphaFoldDB" id="A0A069CTL8"/>
<dbReference type="Proteomes" id="UP000030643">
    <property type="component" value="Unassembled WGS sequence"/>
</dbReference>
<dbReference type="PANTHER" id="PTHR33795">
    <property type="entry name" value="INSERTION ELEMENT IS150 PROTEIN INSJ"/>
    <property type="match status" value="1"/>
</dbReference>
<sequence length="155" mass="17654">MTKHSGQEKKDVVHEYLEHHSTLTSLSKKHHISTELIKLYVAVYKGHGDIGLICPPKITPSLRLKITEWAIENDASSEKIAEYFGYTGFGTVSKWKAKYHKDGTDGLMRKQIGIKKEIMKSNKQVFQSNEVTKLKVENTRLKIQNEALKLLASMN</sequence>
<dbReference type="PANTHER" id="PTHR33795:SF1">
    <property type="entry name" value="INSERTION ELEMENT IS150 PROTEIN INSJ"/>
    <property type="match status" value="1"/>
</dbReference>
<reference evidence="2" key="1">
    <citation type="journal article" date="2014" name="Genome Announc.">
        <title>Draft genome sequence of Weissella oryzae SG25T, isolated from fermented rice grains.</title>
        <authorList>
            <person name="Tanizawa Y."/>
            <person name="Fujisawa T."/>
            <person name="Mochizuki T."/>
            <person name="Kaminuma E."/>
            <person name="Suzuki Y."/>
            <person name="Nakamura Y."/>
            <person name="Tohno M."/>
        </authorList>
    </citation>
    <scope>NUCLEOTIDE SEQUENCE [LARGE SCALE GENOMIC DNA]</scope>
    <source>
        <strain evidence="2">DSM 25784 / JCM 18191 / LMG 30913 / SG25</strain>
    </source>
</reference>
<dbReference type="RefSeq" id="WP_027698866.1">
    <property type="nucleotide sequence ID" value="NZ_DF820488.1"/>
</dbReference>
<accession>A0A069CTL8</accession>